<comment type="subcellular location">
    <subcellularLocation>
        <location evidence="1">Cell membrane</location>
        <topology evidence="1">Multi-pass membrane protein</topology>
    </subcellularLocation>
</comment>
<feature type="transmembrane region" description="Helical" evidence="6">
    <location>
        <begin position="12"/>
        <end position="33"/>
    </location>
</feature>
<evidence type="ECO:0000256" key="4">
    <source>
        <dbReference type="ARBA" id="ARBA00022989"/>
    </source>
</evidence>
<proteinExistence type="predicted"/>
<feature type="transmembrane region" description="Helical" evidence="6">
    <location>
        <begin position="331"/>
        <end position="351"/>
    </location>
</feature>
<keyword evidence="5 6" id="KW-0472">Membrane</keyword>
<dbReference type="RefSeq" id="WP_377585389.1">
    <property type="nucleotide sequence ID" value="NZ_JBHTKA010000015.1"/>
</dbReference>
<keyword evidence="4 6" id="KW-1133">Transmembrane helix</keyword>
<keyword evidence="3 6" id="KW-0812">Transmembrane</keyword>
<name>A0ABW3KAU0_9BACT</name>
<evidence type="ECO:0000313" key="8">
    <source>
        <dbReference type="Proteomes" id="UP001597112"/>
    </source>
</evidence>
<dbReference type="InterPro" id="IPR050833">
    <property type="entry name" value="Poly_Biosynth_Transport"/>
</dbReference>
<gene>
    <name evidence="7" type="ORF">ACFQ21_27700</name>
</gene>
<keyword evidence="8" id="KW-1185">Reference proteome</keyword>
<evidence type="ECO:0000256" key="5">
    <source>
        <dbReference type="ARBA" id="ARBA00023136"/>
    </source>
</evidence>
<organism evidence="7 8">
    <name type="scientific">Ohtaekwangia kribbensis</name>
    <dbReference type="NCBI Taxonomy" id="688913"/>
    <lineage>
        <taxon>Bacteria</taxon>
        <taxon>Pseudomonadati</taxon>
        <taxon>Bacteroidota</taxon>
        <taxon>Cytophagia</taxon>
        <taxon>Cytophagales</taxon>
        <taxon>Fulvivirgaceae</taxon>
        <taxon>Ohtaekwangia</taxon>
    </lineage>
</organism>
<dbReference type="CDD" id="cd13128">
    <property type="entry name" value="MATE_Wzx_like"/>
    <property type="match status" value="1"/>
</dbReference>
<evidence type="ECO:0000313" key="7">
    <source>
        <dbReference type="EMBL" id="MFD1003142.1"/>
    </source>
</evidence>
<feature type="transmembrane region" description="Helical" evidence="6">
    <location>
        <begin position="389"/>
        <end position="409"/>
    </location>
</feature>
<feature type="transmembrane region" description="Helical" evidence="6">
    <location>
        <begin position="180"/>
        <end position="198"/>
    </location>
</feature>
<dbReference type="PANTHER" id="PTHR30250:SF26">
    <property type="entry name" value="PSMA PROTEIN"/>
    <property type="match status" value="1"/>
</dbReference>
<protein>
    <submittedName>
        <fullName evidence="7">Flippase</fullName>
    </submittedName>
</protein>
<feature type="transmembrane region" description="Helical" evidence="6">
    <location>
        <begin position="150"/>
        <end position="174"/>
    </location>
</feature>
<comment type="caution">
    <text evidence="7">The sequence shown here is derived from an EMBL/GenBank/DDBJ whole genome shotgun (WGS) entry which is preliminary data.</text>
</comment>
<evidence type="ECO:0000256" key="6">
    <source>
        <dbReference type="SAM" id="Phobius"/>
    </source>
</evidence>
<reference evidence="8" key="1">
    <citation type="journal article" date="2019" name="Int. J. Syst. Evol. Microbiol.">
        <title>The Global Catalogue of Microorganisms (GCM) 10K type strain sequencing project: providing services to taxonomists for standard genome sequencing and annotation.</title>
        <authorList>
            <consortium name="The Broad Institute Genomics Platform"/>
            <consortium name="The Broad Institute Genome Sequencing Center for Infectious Disease"/>
            <person name="Wu L."/>
            <person name="Ma J."/>
        </authorList>
    </citation>
    <scope>NUCLEOTIDE SEQUENCE [LARGE SCALE GENOMIC DNA]</scope>
    <source>
        <strain evidence="8">CCUG 58938</strain>
    </source>
</reference>
<feature type="transmembrane region" description="Helical" evidence="6">
    <location>
        <begin position="78"/>
        <end position="100"/>
    </location>
</feature>
<feature type="transmembrane region" description="Helical" evidence="6">
    <location>
        <begin position="300"/>
        <end position="325"/>
    </location>
</feature>
<feature type="transmembrane region" description="Helical" evidence="6">
    <location>
        <begin position="363"/>
        <end position="383"/>
    </location>
</feature>
<feature type="transmembrane region" description="Helical" evidence="6">
    <location>
        <begin position="120"/>
        <end position="138"/>
    </location>
</feature>
<sequence length="447" mass="50469">MGKNSYWLKSGFYSMGYRLAVLIFGFGSFYFLIRYFTKAEFGAWALFISITTIIEMSRNGLIQNAVIKLIHNSHPDEVGKIVLSSFIINIVYSALIYGVLAGFSGVISDMFHIADIGPMFVYYGITILLLIPFSQFNYIQQSKFSFSGIFWSTVFRQGSFFLAVLTICMLNIKITLIDLVLIQSGCTFLGLICAYFSARKYIQITFEWDGTIIKKVLSFGKYVMGTNISSLVFKTVDQFSVGYFLNTNIVALYNSAIRVSNLIEYPSTSVAEVVYPQSAFRTSSEGDHAAKTLYEKSVGLTLALTLPVVLGTVILADYIIFIIAGPEYHEAANILRVTILYGIFTPFSRQFGTVMDSSGRPNLNFILNFSSVFVNIASNYFFIQEYGMLGAAFGTLFSNILMFIAGNIMLRRIFKIELQQVFYYMFFYYGVGFDFLQKKLKTKLQGR</sequence>
<keyword evidence="2" id="KW-1003">Cell membrane</keyword>
<dbReference type="EMBL" id="JBHTKA010000015">
    <property type="protein sequence ID" value="MFD1003142.1"/>
    <property type="molecule type" value="Genomic_DNA"/>
</dbReference>
<evidence type="ECO:0000256" key="1">
    <source>
        <dbReference type="ARBA" id="ARBA00004651"/>
    </source>
</evidence>
<dbReference type="Proteomes" id="UP001597112">
    <property type="component" value="Unassembled WGS sequence"/>
</dbReference>
<dbReference type="PANTHER" id="PTHR30250">
    <property type="entry name" value="PST FAMILY PREDICTED COLANIC ACID TRANSPORTER"/>
    <property type="match status" value="1"/>
</dbReference>
<evidence type="ECO:0000256" key="2">
    <source>
        <dbReference type="ARBA" id="ARBA00022475"/>
    </source>
</evidence>
<accession>A0ABW3KAU0</accession>
<evidence type="ECO:0000256" key="3">
    <source>
        <dbReference type="ARBA" id="ARBA00022692"/>
    </source>
</evidence>
<dbReference type="Pfam" id="PF13440">
    <property type="entry name" value="Polysacc_synt_3"/>
    <property type="match status" value="1"/>
</dbReference>